<dbReference type="AlphaFoldDB" id="A0A3Q7I047"/>
<organism evidence="2">
    <name type="scientific">Solanum lycopersicum</name>
    <name type="common">Tomato</name>
    <name type="synonym">Lycopersicon esculentum</name>
    <dbReference type="NCBI Taxonomy" id="4081"/>
    <lineage>
        <taxon>Eukaryota</taxon>
        <taxon>Viridiplantae</taxon>
        <taxon>Streptophyta</taxon>
        <taxon>Embryophyta</taxon>
        <taxon>Tracheophyta</taxon>
        <taxon>Spermatophyta</taxon>
        <taxon>Magnoliopsida</taxon>
        <taxon>eudicotyledons</taxon>
        <taxon>Gunneridae</taxon>
        <taxon>Pentapetalae</taxon>
        <taxon>asterids</taxon>
        <taxon>lamiids</taxon>
        <taxon>Solanales</taxon>
        <taxon>Solanaceae</taxon>
        <taxon>Solanoideae</taxon>
        <taxon>Solaneae</taxon>
        <taxon>Solanum</taxon>
        <taxon>Solanum subgen. Lycopersicon</taxon>
    </lineage>
</organism>
<sequence length="163" mass="18725">MRTSMSLLIFFLPYVFLSSVDLFAENLRVYAITPLIQEACDSCNIPKFCYDVLGNDPAAQFSSTKFNIEAATIQLAYSNYTNIHRKVSIITSKETNREYKQGFINTLLFRSNNFVQEVKDAADHLTNCMIFFYDSPNIPNPIAQDNDSLLSFFDLLRSMHYNL</sequence>
<reference evidence="2" key="1">
    <citation type="journal article" date="2012" name="Nature">
        <title>The tomato genome sequence provides insights into fleshy fruit evolution.</title>
        <authorList>
            <consortium name="Tomato Genome Consortium"/>
        </authorList>
    </citation>
    <scope>NUCLEOTIDE SEQUENCE [LARGE SCALE GENOMIC DNA]</scope>
    <source>
        <strain evidence="2">cv. Heinz 1706</strain>
    </source>
</reference>
<dbReference type="Gramene" id="Solyc09g011295.1.1">
    <property type="protein sequence ID" value="Solyc09g011295.1.1"/>
    <property type="gene ID" value="Solyc09g011295.1"/>
</dbReference>
<dbReference type="OMA" id="IERACNF"/>
<accession>A0A3Q7I047</accession>
<dbReference type="EnsemblPlants" id="Solyc09g011295.1.1">
    <property type="protein sequence ID" value="Solyc09g011295.1.1"/>
    <property type="gene ID" value="Solyc09g011295.1"/>
</dbReference>
<name>A0A3Q7I047_SOLLC</name>
<dbReference type="Proteomes" id="UP000004994">
    <property type="component" value="Chromosome 9"/>
</dbReference>
<dbReference type="Gene3D" id="1.20.140.40">
    <property type="entry name" value="Invertase/pectin methylesterase inhibitor family protein"/>
    <property type="match status" value="1"/>
</dbReference>
<protein>
    <submittedName>
        <fullName evidence="2">Uncharacterized protein</fullName>
    </submittedName>
</protein>
<evidence type="ECO:0000256" key="1">
    <source>
        <dbReference type="SAM" id="SignalP"/>
    </source>
</evidence>
<dbReference type="InterPro" id="IPR035513">
    <property type="entry name" value="Invertase/methylesterase_inhib"/>
</dbReference>
<dbReference type="SUPFAM" id="SSF101148">
    <property type="entry name" value="Plant invertase/pectin methylesterase inhibitor"/>
    <property type="match status" value="1"/>
</dbReference>
<dbReference type="InParanoid" id="A0A3Q7I047"/>
<keyword evidence="1" id="KW-0732">Signal</keyword>
<keyword evidence="3" id="KW-1185">Reference proteome</keyword>
<evidence type="ECO:0000313" key="3">
    <source>
        <dbReference type="Proteomes" id="UP000004994"/>
    </source>
</evidence>
<feature type="chain" id="PRO_5018596987" evidence="1">
    <location>
        <begin position="20"/>
        <end position="163"/>
    </location>
</feature>
<reference evidence="2" key="2">
    <citation type="submission" date="2019-01" db="UniProtKB">
        <authorList>
            <consortium name="EnsemblPlants"/>
        </authorList>
    </citation>
    <scope>IDENTIFICATION</scope>
    <source>
        <strain evidence="2">cv. Heinz 1706</strain>
    </source>
</reference>
<proteinExistence type="predicted"/>
<feature type="signal peptide" evidence="1">
    <location>
        <begin position="1"/>
        <end position="19"/>
    </location>
</feature>
<evidence type="ECO:0000313" key="2">
    <source>
        <dbReference type="EnsemblPlants" id="Solyc09g011295.1.1"/>
    </source>
</evidence>